<evidence type="ECO:0000313" key="2">
    <source>
        <dbReference type="Proteomes" id="UP001152795"/>
    </source>
</evidence>
<name>A0A6S7GQ77_PARCT</name>
<sequence length="100" mass="11503">MDTLMQYSANDPEIHKLKDSLKHLNQYIKSDYKLRMVHQDVARSDAIDSLGEESTLITQDFAKKFLPAQYRETQAEFFGKRGISWHLTVCQSNKGGEIVP</sequence>
<dbReference type="OrthoDB" id="10045083at2759"/>
<organism evidence="1 2">
    <name type="scientific">Paramuricea clavata</name>
    <name type="common">Red gorgonian</name>
    <name type="synonym">Violescent sea-whip</name>
    <dbReference type="NCBI Taxonomy" id="317549"/>
    <lineage>
        <taxon>Eukaryota</taxon>
        <taxon>Metazoa</taxon>
        <taxon>Cnidaria</taxon>
        <taxon>Anthozoa</taxon>
        <taxon>Octocorallia</taxon>
        <taxon>Malacalcyonacea</taxon>
        <taxon>Plexauridae</taxon>
        <taxon>Paramuricea</taxon>
    </lineage>
</organism>
<proteinExistence type="predicted"/>
<dbReference type="EMBL" id="CACRXK020002710">
    <property type="protein sequence ID" value="CAB3995684.1"/>
    <property type="molecule type" value="Genomic_DNA"/>
</dbReference>
<comment type="caution">
    <text evidence="1">The sequence shown here is derived from an EMBL/GenBank/DDBJ whole genome shotgun (WGS) entry which is preliminary data.</text>
</comment>
<gene>
    <name evidence="1" type="ORF">PACLA_8A007348</name>
</gene>
<evidence type="ECO:0000313" key="1">
    <source>
        <dbReference type="EMBL" id="CAB3995684.1"/>
    </source>
</evidence>
<dbReference type="AlphaFoldDB" id="A0A6S7GQ77"/>
<protein>
    <submittedName>
        <fullName evidence="1">Uncharacterized protein</fullName>
    </submittedName>
</protein>
<keyword evidence="2" id="KW-1185">Reference proteome</keyword>
<dbReference type="Proteomes" id="UP001152795">
    <property type="component" value="Unassembled WGS sequence"/>
</dbReference>
<reference evidence="1" key="1">
    <citation type="submission" date="2020-04" db="EMBL/GenBank/DDBJ databases">
        <authorList>
            <person name="Alioto T."/>
            <person name="Alioto T."/>
            <person name="Gomez Garrido J."/>
        </authorList>
    </citation>
    <scope>NUCLEOTIDE SEQUENCE</scope>
    <source>
        <strain evidence="1">A484AB</strain>
    </source>
</reference>
<accession>A0A6S7GQ77</accession>